<name>A0AA39M159_9BILA</name>
<reference evidence="2" key="1">
    <citation type="submission" date="2023-06" db="EMBL/GenBank/DDBJ databases">
        <title>Genomic analysis of the entomopathogenic nematode Steinernema hermaphroditum.</title>
        <authorList>
            <person name="Schwarz E.M."/>
            <person name="Heppert J.K."/>
            <person name="Baniya A."/>
            <person name="Schwartz H.T."/>
            <person name="Tan C.-H."/>
            <person name="Antoshechkin I."/>
            <person name="Sternberg P.W."/>
            <person name="Goodrich-Blair H."/>
            <person name="Dillman A.R."/>
        </authorList>
    </citation>
    <scope>NUCLEOTIDE SEQUENCE</scope>
    <source>
        <strain evidence="2">PS9179</strain>
        <tissue evidence="2">Whole animal</tissue>
    </source>
</reference>
<comment type="caution">
    <text evidence="2">The sequence shown here is derived from an EMBL/GenBank/DDBJ whole genome shotgun (WGS) entry which is preliminary data.</text>
</comment>
<sequence>MSPLARDSRRISAQQQLEWTLNELLLETDSAREPNADSGVLPLATWPQMMSPLLQIVIPPRVGVVAFLSPLGAPPTGPGAFRDIRHDPVMASRKTFPSALLVSIIVVFALQPVVEALTVADLCRQGAADSAALCRLRALQRASQTPSDSIAYDGRLRPQRSGGGAPRDVEEVVKPEDAESWAPLRLAFWRFTRLHPREDRSSASVAAATSFSKNGGKRGYDFIRFGRSANGGAPLASYDFIRLGRK</sequence>
<proteinExistence type="predicted"/>
<gene>
    <name evidence="2" type="ORF">QR680_012690</name>
</gene>
<evidence type="ECO:0000313" key="2">
    <source>
        <dbReference type="EMBL" id="KAK0416794.1"/>
    </source>
</evidence>
<accession>A0AA39M159</accession>
<keyword evidence="3" id="KW-1185">Reference proteome</keyword>
<organism evidence="2 3">
    <name type="scientific">Steinernema hermaphroditum</name>
    <dbReference type="NCBI Taxonomy" id="289476"/>
    <lineage>
        <taxon>Eukaryota</taxon>
        <taxon>Metazoa</taxon>
        <taxon>Ecdysozoa</taxon>
        <taxon>Nematoda</taxon>
        <taxon>Chromadorea</taxon>
        <taxon>Rhabditida</taxon>
        <taxon>Tylenchina</taxon>
        <taxon>Panagrolaimomorpha</taxon>
        <taxon>Strongyloidoidea</taxon>
        <taxon>Steinernematidae</taxon>
        <taxon>Steinernema</taxon>
    </lineage>
</organism>
<dbReference type="AlphaFoldDB" id="A0AA39M159"/>
<evidence type="ECO:0000256" key="1">
    <source>
        <dbReference type="SAM" id="MobiDB-lite"/>
    </source>
</evidence>
<dbReference type="EMBL" id="JAUCMV010000002">
    <property type="protein sequence ID" value="KAK0416794.1"/>
    <property type="molecule type" value="Genomic_DNA"/>
</dbReference>
<dbReference type="Proteomes" id="UP001175271">
    <property type="component" value="Unassembled WGS sequence"/>
</dbReference>
<protein>
    <submittedName>
        <fullName evidence="2">Uncharacterized protein</fullName>
    </submittedName>
</protein>
<evidence type="ECO:0000313" key="3">
    <source>
        <dbReference type="Proteomes" id="UP001175271"/>
    </source>
</evidence>
<feature type="region of interest" description="Disordered" evidence="1">
    <location>
        <begin position="149"/>
        <end position="172"/>
    </location>
</feature>